<feature type="domain" description="JmjC" evidence="2">
    <location>
        <begin position="651"/>
        <end position="835"/>
    </location>
</feature>
<feature type="compositionally biased region" description="Basic residues" evidence="1">
    <location>
        <begin position="160"/>
        <end position="170"/>
    </location>
</feature>
<evidence type="ECO:0000259" key="2">
    <source>
        <dbReference type="PROSITE" id="PS51184"/>
    </source>
</evidence>
<feature type="region of interest" description="Disordered" evidence="1">
    <location>
        <begin position="146"/>
        <end position="209"/>
    </location>
</feature>
<feature type="region of interest" description="Disordered" evidence="1">
    <location>
        <begin position="581"/>
        <end position="620"/>
    </location>
</feature>
<proteinExistence type="predicted"/>
<organism evidence="3">
    <name type="scientific">Rhizochromulina marina</name>
    <dbReference type="NCBI Taxonomy" id="1034831"/>
    <lineage>
        <taxon>Eukaryota</taxon>
        <taxon>Sar</taxon>
        <taxon>Stramenopiles</taxon>
        <taxon>Ochrophyta</taxon>
        <taxon>Dictyochophyceae</taxon>
        <taxon>Rhizochromulinales</taxon>
        <taxon>Rhizochromulina</taxon>
    </lineage>
</organism>
<dbReference type="AlphaFoldDB" id="A0A7S2SQY1"/>
<dbReference type="InterPro" id="IPR003347">
    <property type="entry name" value="JmjC_dom"/>
</dbReference>
<accession>A0A7S2SQY1</accession>
<evidence type="ECO:0000313" key="3">
    <source>
        <dbReference type="EMBL" id="CAD9707197.1"/>
    </source>
</evidence>
<feature type="compositionally biased region" description="Basic and acidic residues" evidence="1">
    <location>
        <begin position="595"/>
        <end position="608"/>
    </location>
</feature>
<name>A0A7S2SQY1_9STRA</name>
<dbReference type="Gene3D" id="1.10.10.10">
    <property type="entry name" value="Winged helix-like DNA-binding domain superfamily/Winged helix DNA-binding domain"/>
    <property type="match status" value="2"/>
</dbReference>
<dbReference type="SUPFAM" id="SSF51197">
    <property type="entry name" value="Clavaminate synthase-like"/>
    <property type="match status" value="1"/>
</dbReference>
<dbReference type="PROSITE" id="PS51184">
    <property type="entry name" value="JMJC"/>
    <property type="match status" value="1"/>
</dbReference>
<dbReference type="InterPro" id="IPR003647">
    <property type="entry name" value="Intron_nuc_1_rpt"/>
</dbReference>
<evidence type="ECO:0000256" key="1">
    <source>
        <dbReference type="SAM" id="MobiDB-lite"/>
    </source>
</evidence>
<feature type="region of interest" description="Disordered" evidence="1">
    <location>
        <begin position="1"/>
        <end position="48"/>
    </location>
</feature>
<sequence>MTLRTALMKSKEETTPQSQVEEEWHDYSWPDASSNSSGADPFQAAEPQSLGAKGSEVLQLAALATIECNHPLGPTKCKCRWKTSRAVAELSARGEVLCTFCTASHAQRALGLSITISKLIERRGGRLSNGNLLCFVTNYKIKDAEEVPSRTRPAPASTKTAKRTRKRRRQPAQPTVATQPPQGLVTVPQLGPSSAGRRERRTQEPSRFNPDCTSGRASCYCHSGRARAVYEVDKDGNILGEYCSGTDAARQLGLVASTLAGHLSGRTPNVRGHIFKYKLEGTLYKRGPKAVQLIDNESGEVLQEFENASIAGAALGLSNSAIGSVCYGQLSDIHGYVFRFKDSTHVAARQMELEQFGKPSGASLMSTEMPDEDVAACAAMGVVIGETEVMINSTRGHSSLGTITGARTMGGKLWFHVHFEEGAEGVYAHEEIQANMLRDPPPPDAVPSPPQRGTAAYSFDELNRVVRCDVSGTPVVHPDDEAYICQLLDRPDLTVIIRGLSDGLSPHLWSIPYLRSRCRDLMVHKLRCFRRRSPSSTESLETEWRSMPVHSYCNYLEARAAAHETLLGLDEVDRDEWLHGRSKSQANGAVGGTEVEAKTDPISAKDSEEPQSQPLFEATDSAGKKVDVPVLDEGLYLIDFDLPKHLPELFCDLERNFKVDLLPRGRRCLFRHLPLRGHPFMGPNLYITPPGTFTHFHQDGHGTVDSGHQCLRGRNEVVMLRRMDEPNKRHALRILCKGCPSYDALYGKPHDAGEKPPWPTETQIDELRRRGYCPSVFTLEPGDYVHINKGRLHAFRKRSPPPGSNEPEQFCVSVAWDWLYQGSSAKALEDEVAEPLACAEYNHKKRVPSLAHTETALLHAAAAAEVHRQTEASGHVSRYHGSALLSPADMSIGIKAAFKSLKTRESSGGSRLPEEDATEAHRKAETNDIQAHHMAQWTRAMTGGDSVEAQCPPIAAVCHGLVPPDLFATEPAQDPSANGDGSARSMATDPYTCDPYVCSFCQQELASSYFQCVGCRELLATTLNVCNRCVQNADQFTPTLFKRSTDRIHCRPQQSANPCKCHNALCSRCGKCPSCECGCHTTFERRSRFDEV</sequence>
<dbReference type="Gene3D" id="2.60.120.650">
    <property type="entry name" value="Cupin"/>
    <property type="match status" value="1"/>
</dbReference>
<dbReference type="SUPFAM" id="SSF64496">
    <property type="entry name" value="DNA-binding domain of intron-encoded endonucleases"/>
    <property type="match status" value="1"/>
</dbReference>
<dbReference type="EMBL" id="HBHJ01027477">
    <property type="protein sequence ID" value="CAD9707197.1"/>
    <property type="molecule type" value="Transcribed_RNA"/>
</dbReference>
<feature type="compositionally biased region" description="Low complexity" evidence="1">
    <location>
        <begin position="171"/>
        <end position="182"/>
    </location>
</feature>
<reference evidence="3" key="1">
    <citation type="submission" date="2021-01" db="EMBL/GenBank/DDBJ databases">
        <authorList>
            <person name="Corre E."/>
            <person name="Pelletier E."/>
            <person name="Niang G."/>
            <person name="Scheremetjew M."/>
            <person name="Finn R."/>
            <person name="Kale V."/>
            <person name="Holt S."/>
            <person name="Cochrane G."/>
            <person name="Meng A."/>
            <person name="Brown T."/>
            <person name="Cohen L."/>
        </authorList>
    </citation>
    <scope>NUCLEOTIDE SEQUENCE</scope>
    <source>
        <strain evidence="3">CCMP1243</strain>
    </source>
</reference>
<dbReference type="SMART" id="SM00497">
    <property type="entry name" value="IENR1"/>
    <property type="match status" value="2"/>
</dbReference>
<dbReference type="InterPro" id="IPR036388">
    <property type="entry name" value="WH-like_DNA-bd_sf"/>
</dbReference>
<protein>
    <recommendedName>
        <fullName evidence="2">JmjC domain-containing protein</fullName>
    </recommendedName>
</protein>
<gene>
    <name evidence="3" type="ORF">RMAR1173_LOCUS18188</name>
</gene>